<name>A0A8J9VF14_9NEOP</name>
<feature type="region of interest" description="Disordered" evidence="1">
    <location>
        <begin position="97"/>
        <end position="152"/>
    </location>
</feature>
<evidence type="ECO:0000313" key="3">
    <source>
        <dbReference type="Proteomes" id="UP000838878"/>
    </source>
</evidence>
<organism evidence="2 3">
    <name type="scientific">Brenthis ino</name>
    <name type="common">lesser marbled fritillary</name>
    <dbReference type="NCBI Taxonomy" id="405034"/>
    <lineage>
        <taxon>Eukaryota</taxon>
        <taxon>Metazoa</taxon>
        <taxon>Ecdysozoa</taxon>
        <taxon>Arthropoda</taxon>
        <taxon>Hexapoda</taxon>
        <taxon>Insecta</taxon>
        <taxon>Pterygota</taxon>
        <taxon>Neoptera</taxon>
        <taxon>Endopterygota</taxon>
        <taxon>Lepidoptera</taxon>
        <taxon>Glossata</taxon>
        <taxon>Ditrysia</taxon>
        <taxon>Papilionoidea</taxon>
        <taxon>Nymphalidae</taxon>
        <taxon>Heliconiinae</taxon>
        <taxon>Argynnini</taxon>
        <taxon>Brenthis</taxon>
    </lineage>
</organism>
<feature type="region of interest" description="Disordered" evidence="1">
    <location>
        <begin position="34"/>
        <end position="83"/>
    </location>
</feature>
<dbReference type="AlphaFoldDB" id="A0A8J9VF14"/>
<protein>
    <submittedName>
        <fullName evidence="2">Uncharacterized protein</fullName>
    </submittedName>
</protein>
<feature type="compositionally biased region" description="Basic residues" evidence="1">
    <location>
        <begin position="125"/>
        <end position="134"/>
    </location>
</feature>
<feature type="non-terminal residue" evidence="2">
    <location>
        <position position="152"/>
    </location>
</feature>
<sequence length="152" mass="17034">MLRFRMQLMDLKNRESAPMIQMFLEKKIMLAPSTITDRPLSDAPSTKTEEIETKRSTTSLPDSNILEEGSAHSPGENHPAPAASLTPFQIRSIPTMAAPKTGRKHQRQESEMLKSTSVKAEQALKFKKPNIKKTKISELEGSRKTKTKRSSV</sequence>
<gene>
    <name evidence="2" type="ORF">BINO364_LOCUS6737</name>
</gene>
<keyword evidence="3" id="KW-1185">Reference proteome</keyword>
<evidence type="ECO:0000256" key="1">
    <source>
        <dbReference type="SAM" id="MobiDB-lite"/>
    </source>
</evidence>
<reference evidence="2" key="1">
    <citation type="submission" date="2021-12" db="EMBL/GenBank/DDBJ databases">
        <authorList>
            <person name="Martin H S."/>
        </authorList>
    </citation>
    <scope>NUCLEOTIDE SEQUENCE</scope>
</reference>
<dbReference type="Proteomes" id="UP000838878">
    <property type="component" value="Chromosome 2"/>
</dbReference>
<dbReference type="OrthoDB" id="8194222at2759"/>
<accession>A0A8J9VF14</accession>
<proteinExistence type="predicted"/>
<evidence type="ECO:0000313" key="2">
    <source>
        <dbReference type="EMBL" id="CAH0720518.1"/>
    </source>
</evidence>
<dbReference type="EMBL" id="OV170222">
    <property type="protein sequence ID" value="CAH0720518.1"/>
    <property type="molecule type" value="Genomic_DNA"/>
</dbReference>